<dbReference type="AlphaFoldDB" id="A0A433ST75"/>
<feature type="region of interest" description="Disordered" evidence="1">
    <location>
        <begin position="120"/>
        <end position="197"/>
    </location>
</feature>
<accession>A0A433ST75</accession>
<comment type="caution">
    <text evidence="2">The sequence shown here is derived from an EMBL/GenBank/DDBJ whole genome shotgun (WGS) entry which is preliminary data.</text>
</comment>
<proteinExistence type="predicted"/>
<feature type="compositionally biased region" description="Polar residues" evidence="1">
    <location>
        <begin position="139"/>
        <end position="180"/>
    </location>
</feature>
<evidence type="ECO:0000313" key="2">
    <source>
        <dbReference type="EMBL" id="RUS72349.1"/>
    </source>
</evidence>
<name>A0A433ST75_ELYCH</name>
<feature type="region of interest" description="Disordered" evidence="1">
    <location>
        <begin position="1"/>
        <end position="41"/>
    </location>
</feature>
<keyword evidence="3" id="KW-1185">Reference proteome</keyword>
<dbReference type="Proteomes" id="UP000271974">
    <property type="component" value="Unassembled WGS sequence"/>
</dbReference>
<evidence type="ECO:0000256" key="1">
    <source>
        <dbReference type="SAM" id="MobiDB-lite"/>
    </source>
</evidence>
<gene>
    <name evidence="2" type="ORF">EGW08_019885</name>
</gene>
<evidence type="ECO:0000313" key="3">
    <source>
        <dbReference type="Proteomes" id="UP000271974"/>
    </source>
</evidence>
<feature type="compositionally biased region" description="Polar residues" evidence="1">
    <location>
        <begin position="32"/>
        <end position="41"/>
    </location>
</feature>
<dbReference type="EMBL" id="RQTK01001077">
    <property type="protein sequence ID" value="RUS72349.1"/>
    <property type="molecule type" value="Genomic_DNA"/>
</dbReference>
<sequence>MGSGPDSATHATQKLEGFISEFSKPVPEGYTQPPTTSSYITNDIKARTLSLTTYDVPSVAPTSLPPTTAAGGPQGFLPLSESYTGKLNRPSNPQHVARTPSAEERATLLSNAVLPGNLEAQTSKPNLEHPLSTLPDTHPPTSGTELRRTTASPVSHTPDSTVANETASQKNNIPGHSSFPTFFEGSPSGSAQEPSTDKALNRMVHRVFHPMEAFQMHPRP</sequence>
<reference evidence="2 3" key="1">
    <citation type="submission" date="2019-01" db="EMBL/GenBank/DDBJ databases">
        <title>A draft genome assembly of the solar-powered sea slug Elysia chlorotica.</title>
        <authorList>
            <person name="Cai H."/>
            <person name="Li Q."/>
            <person name="Fang X."/>
            <person name="Li J."/>
            <person name="Curtis N.E."/>
            <person name="Altenburger A."/>
            <person name="Shibata T."/>
            <person name="Feng M."/>
            <person name="Maeda T."/>
            <person name="Schwartz J.A."/>
            <person name="Shigenobu S."/>
            <person name="Lundholm N."/>
            <person name="Nishiyama T."/>
            <person name="Yang H."/>
            <person name="Hasebe M."/>
            <person name="Li S."/>
            <person name="Pierce S.K."/>
            <person name="Wang J."/>
        </authorList>
    </citation>
    <scope>NUCLEOTIDE SEQUENCE [LARGE SCALE GENOMIC DNA]</scope>
    <source>
        <strain evidence="2">EC2010</strain>
        <tissue evidence="2">Whole organism of an adult</tissue>
    </source>
</reference>
<organism evidence="2 3">
    <name type="scientific">Elysia chlorotica</name>
    <name type="common">Eastern emerald elysia</name>
    <name type="synonym">Sea slug</name>
    <dbReference type="NCBI Taxonomy" id="188477"/>
    <lineage>
        <taxon>Eukaryota</taxon>
        <taxon>Metazoa</taxon>
        <taxon>Spiralia</taxon>
        <taxon>Lophotrochozoa</taxon>
        <taxon>Mollusca</taxon>
        <taxon>Gastropoda</taxon>
        <taxon>Heterobranchia</taxon>
        <taxon>Euthyneura</taxon>
        <taxon>Panpulmonata</taxon>
        <taxon>Sacoglossa</taxon>
        <taxon>Placobranchoidea</taxon>
        <taxon>Plakobranchidae</taxon>
        <taxon>Elysia</taxon>
    </lineage>
</organism>
<protein>
    <submittedName>
        <fullName evidence="2">Uncharacterized protein</fullName>
    </submittedName>
</protein>